<keyword evidence="4" id="KW-1185">Reference proteome</keyword>
<name>A0AAJ4UWY6_9BACT</name>
<dbReference type="EMBL" id="CP040940">
    <property type="protein sequence ID" value="QDD68215.1"/>
    <property type="molecule type" value="Genomic_DNA"/>
</dbReference>
<evidence type="ECO:0000313" key="4">
    <source>
        <dbReference type="Proteomes" id="UP000298805"/>
    </source>
</evidence>
<evidence type="ECO:0000313" key="3">
    <source>
        <dbReference type="Proteomes" id="UP000272781"/>
    </source>
</evidence>
<dbReference type="EMBL" id="RJVK01000006">
    <property type="protein sequence ID" value="ROR38729.1"/>
    <property type="molecule type" value="Genomic_DNA"/>
</dbReference>
<dbReference type="AlphaFoldDB" id="A0AAJ4UWY6"/>
<evidence type="ECO:0000313" key="2">
    <source>
        <dbReference type="EMBL" id="ROR38729.1"/>
    </source>
</evidence>
<proteinExistence type="predicted"/>
<protein>
    <submittedName>
        <fullName evidence="2">Uncharacterized protein</fullName>
    </submittedName>
</protein>
<organism evidence="2 3">
    <name type="scientific">Caminibacter pacificus</name>
    <dbReference type="NCBI Taxonomy" id="1424653"/>
    <lineage>
        <taxon>Bacteria</taxon>
        <taxon>Pseudomonadati</taxon>
        <taxon>Campylobacterota</taxon>
        <taxon>Epsilonproteobacteria</taxon>
        <taxon>Nautiliales</taxon>
        <taxon>Nautiliaceae</taxon>
        <taxon>Caminibacter</taxon>
    </lineage>
</organism>
<sequence>MKKQTKKELALLFAAYVFINRGLEIAEVKEEDVKIMDEYSLKVINIFQKLKKLSPTFHNRELVFYYYKRLYLLEDKPVNIAPLVLGLFLLRTYLELREETKYINVASKKEVERIIREVSKDYEIKPEDVRLAYEFATAFLPEKAGLIEFKKITKRLFGIEFIKNLNFTIEMIEKYKKGLKITQEAILKAKKATEEFFNPMSCINIF</sequence>
<reference evidence="2 3" key="1">
    <citation type="submission" date="2018-11" db="EMBL/GenBank/DDBJ databases">
        <title>Genomic Encyclopedia of Type Strains, Phase IV (KMG-IV): sequencing the most valuable type-strain genomes for metagenomic binning, comparative biology and taxonomic classification.</title>
        <authorList>
            <person name="Goeker M."/>
        </authorList>
    </citation>
    <scope>NUCLEOTIDE SEQUENCE [LARGE SCALE GENOMIC DNA]</scope>
    <source>
        <strain evidence="2 3">DSM 27783</strain>
    </source>
</reference>
<dbReference type="Proteomes" id="UP000298805">
    <property type="component" value="Plasmid unnamed1"/>
</dbReference>
<geneLocation type="plasmid" evidence="1 4">
    <name>unnamed1</name>
</geneLocation>
<gene>
    <name evidence="1" type="ORF">C6V80_10190</name>
    <name evidence="2" type="ORF">EDC58_1944</name>
</gene>
<dbReference type="Proteomes" id="UP000272781">
    <property type="component" value="Unassembled WGS sequence"/>
</dbReference>
<accession>A0AAJ4UWY6</accession>
<keyword evidence="1" id="KW-0614">Plasmid</keyword>
<reference evidence="1 4" key="2">
    <citation type="submission" date="2019-06" db="EMBL/GenBank/DDBJ databases">
        <title>A comparative analysis of the Nautiliaceae.</title>
        <authorList>
            <person name="Grosche A."/>
            <person name="Smedile F."/>
            <person name="Vetriani C."/>
        </authorList>
    </citation>
    <scope>NUCLEOTIDE SEQUENCE [LARGE SCALE GENOMIC DNA]</scope>
    <source>
        <strain evidence="1 4">TB6</strain>
        <plasmid evidence="1 4">unnamed1</plasmid>
    </source>
</reference>
<evidence type="ECO:0000313" key="1">
    <source>
        <dbReference type="EMBL" id="QDD68215.1"/>
    </source>
</evidence>
<dbReference type="RefSeq" id="WP_123353315.1">
    <property type="nucleotide sequence ID" value="NZ_CP040940.1"/>
</dbReference>